<dbReference type="NCBIfam" id="NF033135">
    <property type="entry name" value="cmx_cmrA"/>
    <property type="match status" value="1"/>
</dbReference>
<feature type="transmembrane region" description="Helical" evidence="6">
    <location>
        <begin position="206"/>
        <end position="226"/>
    </location>
</feature>
<keyword evidence="2" id="KW-1003">Cell membrane</keyword>
<sequence>MPVPLYLLAVAIFAMGTSEFMLGGLTPDLARSLGVSVGTAGLLTTAFALGMIIGAPTMAALVRRWNPRTSLLVFLTIFAAAHVIAAWGDHFGLLLAMRLASALANAGFLAVALGVAGTLAGPDRAGRAIGVLLAGTTLATVIGVPAGAALGALLDWRATFWAVALLCVPAAIGILAGIPGDTLAGASSEVDLRGELAELRRPRLRLAMLLGALVNGSTFATFTYLAPIVTGRSGLGEAWVPGALMIFGIGSFAGVSIASRVSDHRPLIIILGGGPLLVLAWCAVAVAAGNPPVLFVVLFVSGALSFAVGSTLIARVLRAAPGAPTMGGAYATVAFNLGAAAGPAAAGLAFDAAGALGPVWVSACLTFAAVALAALARRRLVPYDSERAVS</sequence>
<name>A0A7Z0ILR7_9ACTN</name>
<feature type="transmembrane region" description="Helical" evidence="6">
    <location>
        <begin position="238"/>
        <end position="255"/>
    </location>
</feature>
<feature type="transmembrane region" description="Helical" evidence="6">
    <location>
        <begin position="42"/>
        <end position="62"/>
    </location>
</feature>
<evidence type="ECO:0000256" key="1">
    <source>
        <dbReference type="ARBA" id="ARBA00004651"/>
    </source>
</evidence>
<feature type="transmembrane region" description="Helical" evidence="6">
    <location>
        <begin position="69"/>
        <end position="87"/>
    </location>
</feature>
<dbReference type="SUPFAM" id="SSF103473">
    <property type="entry name" value="MFS general substrate transporter"/>
    <property type="match status" value="1"/>
</dbReference>
<evidence type="ECO:0000313" key="8">
    <source>
        <dbReference type="EMBL" id="NYI71868.1"/>
    </source>
</evidence>
<feature type="transmembrane region" description="Helical" evidence="6">
    <location>
        <begin position="329"/>
        <end position="350"/>
    </location>
</feature>
<feature type="transmembrane region" description="Helical" evidence="6">
    <location>
        <begin position="294"/>
        <end position="317"/>
    </location>
</feature>
<organism evidence="8 9">
    <name type="scientific">Naumannella cuiyingiana</name>
    <dbReference type="NCBI Taxonomy" id="1347891"/>
    <lineage>
        <taxon>Bacteria</taxon>
        <taxon>Bacillati</taxon>
        <taxon>Actinomycetota</taxon>
        <taxon>Actinomycetes</taxon>
        <taxon>Propionibacteriales</taxon>
        <taxon>Propionibacteriaceae</taxon>
        <taxon>Naumannella</taxon>
    </lineage>
</organism>
<evidence type="ECO:0000259" key="7">
    <source>
        <dbReference type="PROSITE" id="PS50850"/>
    </source>
</evidence>
<dbReference type="EMBL" id="JACBZS010000001">
    <property type="protein sequence ID" value="NYI71868.1"/>
    <property type="molecule type" value="Genomic_DNA"/>
</dbReference>
<dbReference type="GO" id="GO:0005886">
    <property type="term" value="C:plasma membrane"/>
    <property type="evidence" value="ECO:0007669"/>
    <property type="project" value="UniProtKB-SubCell"/>
</dbReference>
<comment type="subcellular location">
    <subcellularLocation>
        <location evidence="1">Cell membrane</location>
        <topology evidence="1">Multi-pass membrane protein</topology>
    </subcellularLocation>
</comment>
<evidence type="ECO:0000256" key="4">
    <source>
        <dbReference type="ARBA" id="ARBA00022989"/>
    </source>
</evidence>
<proteinExistence type="predicted"/>
<evidence type="ECO:0000256" key="3">
    <source>
        <dbReference type="ARBA" id="ARBA00022692"/>
    </source>
</evidence>
<dbReference type="InterPro" id="IPR011701">
    <property type="entry name" value="MFS"/>
</dbReference>
<gene>
    <name evidence="8" type="ORF">GGQ54_002428</name>
</gene>
<evidence type="ECO:0000313" key="9">
    <source>
        <dbReference type="Proteomes" id="UP000527616"/>
    </source>
</evidence>
<dbReference type="PANTHER" id="PTHR43124:SF3">
    <property type="entry name" value="CHLORAMPHENICOL EFFLUX PUMP RV0191"/>
    <property type="match status" value="1"/>
</dbReference>
<evidence type="ECO:0000256" key="2">
    <source>
        <dbReference type="ARBA" id="ARBA00022475"/>
    </source>
</evidence>
<dbReference type="GO" id="GO:0022857">
    <property type="term" value="F:transmembrane transporter activity"/>
    <property type="evidence" value="ECO:0007669"/>
    <property type="project" value="InterPro"/>
</dbReference>
<feature type="transmembrane region" description="Helical" evidence="6">
    <location>
        <begin position="99"/>
        <end position="119"/>
    </location>
</feature>
<reference evidence="8 9" key="1">
    <citation type="submission" date="2020-07" db="EMBL/GenBank/DDBJ databases">
        <title>Sequencing the genomes of 1000 actinobacteria strains.</title>
        <authorList>
            <person name="Klenk H.-P."/>
        </authorList>
    </citation>
    <scope>NUCLEOTIDE SEQUENCE [LARGE SCALE GENOMIC DNA]</scope>
    <source>
        <strain evidence="8 9">DSM 103164</strain>
    </source>
</reference>
<dbReference type="CDD" id="cd17324">
    <property type="entry name" value="MFS_NepI_like"/>
    <property type="match status" value="1"/>
</dbReference>
<feature type="transmembrane region" description="Helical" evidence="6">
    <location>
        <begin position="131"/>
        <end position="154"/>
    </location>
</feature>
<feature type="transmembrane region" description="Helical" evidence="6">
    <location>
        <begin position="356"/>
        <end position="376"/>
    </location>
</feature>
<keyword evidence="9" id="KW-1185">Reference proteome</keyword>
<dbReference type="InterPro" id="IPR036259">
    <property type="entry name" value="MFS_trans_sf"/>
</dbReference>
<dbReference type="Pfam" id="PF07690">
    <property type="entry name" value="MFS_1"/>
    <property type="match status" value="1"/>
</dbReference>
<feature type="transmembrane region" description="Helical" evidence="6">
    <location>
        <begin position="267"/>
        <end position="288"/>
    </location>
</feature>
<dbReference type="Proteomes" id="UP000527616">
    <property type="component" value="Unassembled WGS sequence"/>
</dbReference>
<dbReference type="Gene3D" id="1.20.1250.20">
    <property type="entry name" value="MFS general substrate transporter like domains"/>
    <property type="match status" value="1"/>
</dbReference>
<comment type="caution">
    <text evidence="8">The sequence shown here is derived from an EMBL/GenBank/DDBJ whole genome shotgun (WGS) entry which is preliminary data.</text>
</comment>
<dbReference type="RefSeq" id="WP_179445636.1">
    <property type="nucleotide sequence ID" value="NZ_JACBZS010000001.1"/>
</dbReference>
<keyword evidence="5 6" id="KW-0472">Membrane</keyword>
<evidence type="ECO:0000256" key="6">
    <source>
        <dbReference type="SAM" id="Phobius"/>
    </source>
</evidence>
<dbReference type="AlphaFoldDB" id="A0A7Z0ILR7"/>
<keyword evidence="3 6" id="KW-0812">Transmembrane</keyword>
<dbReference type="InterPro" id="IPR050189">
    <property type="entry name" value="MFS_Efflux_Transporters"/>
</dbReference>
<evidence type="ECO:0000256" key="5">
    <source>
        <dbReference type="ARBA" id="ARBA00023136"/>
    </source>
</evidence>
<protein>
    <submittedName>
        <fullName evidence="8">DHA1 family chloramphenicol resistance protein-like MFS transporter</fullName>
    </submittedName>
</protein>
<dbReference type="PANTHER" id="PTHR43124">
    <property type="entry name" value="PURINE EFFLUX PUMP PBUE"/>
    <property type="match status" value="1"/>
</dbReference>
<dbReference type="InterPro" id="IPR020846">
    <property type="entry name" value="MFS_dom"/>
</dbReference>
<feature type="domain" description="Major facilitator superfamily (MFS) profile" evidence="7">
    <location>
        <begin position="4"/>
        <end position="386"/>
    </location>
</feature>
<keyword evidence="4 6" id="KW-1133">Transmembrane helix</keyword>
<feature type="transmembrane region" description="Helical" evidence="6">
    <location>
        <begin position="160"/>
        <end position="185"/>
    </location>
</feature>
<dbReference type="PROSITE" id="PS50850">
    <property type="entry name" value="MFS"/>
    <property type="match status" value="1"/>
</dbReference>
<accession>A0A7Z0ILR7</accession>